<organism evidence="8 9">
    <name type="scientific">Carex littledalei</name>
    <dbReference type="NCBI Taxonomy" id="544730"/>
    <lineage>
        <taxon>Eukaryota</taxon>
        <taxon>Viridiplantae</taxon>
        <taxon>Streptophyta</taxon>
        <taxon>Embryophyta</taxon>
        <taxon>Tracheophyta</taxon>
        <taxon>Spermatophyta</taxon>
        <taxon>Magnoliopsida</taxon>
        <taxon>Liliopsida</taxon>
        <taxon>Poales</taxon>
        <taxon>Cyperaceae</taxon>
        <taxon>Cyperoideae</taxon>
        <taxon>Cariceae</taxon>
        <taxon>Carex</taxon>
        <taxon>Carex subgen. Euthyceras</taxon>
    </lineage>
</organism>
<accession>A0A833VX22</accession>
<evidence type="ECO:0000256" key="3">
    <source>
        <dbReference type="ARBA" id="ARBA00022692"/>
    </source>
</evidence>
<dbReference type="GO" id="GO:0005886">
    <property type="term" value="C:plasma membrane"/>
    <property type="evidence" value="ECO:0007669"/>
    <property type="project" value="UniProtKB-ARBA"/>
</dbReference>
<feature type="transmembrane region" description="Helical" evidence="6">
    <location>
        <begin position="48"/>
        <end position="66"/>
    </location>
</feature>
<feature type="transmembrane region" description="Helical" evidence="6">
    <location>
        <begin position="191"/>
        <end position="212"/>
    </location>
</feature>
<evidence type="ECO:0000256" key="6">
    <source>
        <dbReference type="SAM" id="Phobius"/>
    </source>
</evidence>
<dbReference type="Pfam" id="PF01061">
    <property type="entry name" value="ABC2_membrane"/>
    <property type="match status" value="1"/>
</dbReference>
<dbReference type="AlphaFoldDB" id="A0A833VX22"/>
<dbReference type="PANTHER" id="PTHR19241">
    <property type="entry name" value="ATP-BINDING CASSETTE TRANSPORTER"/>
    <property type="match status" value="1"/>
</dbReference>
<feature type="transmembrane region" description="Helical" evidence="6">
    <location>
        <begin position="219"/>
        <end position="237"/>
    </location>
</feature>
<keyword evidence="9" id="KW-1185">Reference proteome</keyword>
<reference evidence="8" key="1">
    <citation type="submission" date="2020-01" db="EMBL/GenBank/DDBJ databases">
        <title>Genome sequence of Kobresia littledalei, the first chromosome-level genome in the family Cyperaceae.</title>
        <authorList>
            <person name="Qu G."/>
        </authorList>
    </citation>
    <scope>NUCLEOTIDE SEQUENCE</scope>
    <source>
        <strain evidence="8">C.B.Clarke</strain>
        <tissue evidence="8">Leaf</tissue>
    </source>
</reference>
<name>A0A833VX22_9POAL</name>
<evidence type="ECO:0000256" key="1">
    <source>
        <dbReference type="ARBA" id="ARBA00004141"/>
    </source>
</evidence>
<keyword evidence="4 6" id="KW-1133">Transmembrane helix</keyword>
<feature type="transmembrane region" description="Helical" evidence="6">
    <location>
        <begin position="161"/>
        <end position="185"/>
    </location>
</feature>
<gene>
    <name evidence="8" type="ORF">FCM35_KLT18795</name>
</gene>
<sequence>MVKQLSTPPPGSSDLRFKTRYTQKFWVQFKACLWKQSLSYWRSPHYNMARIMFMFLSSVMLALLFWKHGGKINNEQDLFNILGCMYCATMFNGITNCSSTIPFISVERTVIYRENFAGMYSPWAYSFAQVAIEIPYVLFQVVMFMIIAYPAIGFEWNAGKFMWFFYTMLCMLLYMVYLGMMLTVITPTIQLATILTSVFYQLLILFSGFIVPQPQIPGWWIWMYYICPLGWTLNALLTSQYGDVSKVIFVFGEEKSILQFLEDYFGFYHDRLPLVAVLLVMYPIVFATLFGYFIGRINFQKR</sequence>
<comment type="caution">
    <text evidence="8">The sequence shown here is derived from an EMBL/GenBank/DDBJ whole genome shotgun (WGS) entry which is preliminary data.</text>
</comment>
<keyword evidence="3 6" id="KW-0812">Transmembrane</keyword>
<evidence type="ECO:0000256" key="4">
    <source>
        <dbReference type="ARBA" id="ARBA00022989"/>
    </source>
</evidence>
<feature type="domain" description="ABC-2 type transporter transmembrane" evidence="7">
    <location>
        <begin position="28"/>
        <end position="241"/>
    </location>
</feature>
<comment type="subcellular location">
    <subcellularLocation>
        <location evidence="1">Membrane</location>
        <topology evidence="1">Multi-pass membrane protein</topology>
    </subcellularLocation>
</comment>
<evidence type="ECO:0000259" key="7">
    <source>
        <dbReference type="Pfam" id="PF01061"/>
    </source>
</evidence>
<evidence type="ECO:0000313" key="8">
    <source>
        <dbReference type="EMBL" id="KAF3336209.1"/>
    </source>
</evidence>
<keyword evidence="5 6" id="KW-0472">Membrane</keyword>
<protein>
    <submittedName>
        <fullName evidence="8">Pleiotropic drug resistance protein 3-like protein</fullName>
    </submittedName>
</protein>
<dbReference type="Proteomes" id="UP000623129">
    <property type="component" value="Unassembled WGS sequence"/>
</dbReference>
<feature type="transmembrane region" description="Helical" evidence="6">
    <location>
        <begin position="272"/>
        <end position="294"/>
    </location>
</feature>
<dbReference type="EMBL" id="SWLB01000007">
    <property type="protein sequence ID" value="KAF3336209.1"/>
    <property type="molecule type" value="Genomic_DNA"/>
</dbReference>
<keyword evidence="2" id="KW-0813">Transport</keyword>
<proteinExistence type="predicted"/>
<evidence type="ECO:0000256" key="5">
    <source>
        <dbReference type="ARBA" id="ARBA00023136"/>
    </source>
</evidence>
<dbReference type="InterPro" id="IPR013525">
    <property type="entry name" value="ABC2_TM"/>
</dbReference>
<dbReference type="OrthoDB" id="70398at2759"/>
<evidence type="ECO:0000256" key="2">
    <source>
        <dbReference type="ARBA" id="ARBA00022448"/>
    </source>
</evidence>
<feature type="transmembrane region" description="Helical" evidence="6">
    <location>
        <begin position="124"/>
        <end position="149"/>
    </location>
</feature>
<feature type="transmembrane region" description="Helical" evidence="6">
    <location>
        <begin position="78"/>
        <end position="104"/>
    </location>
</feature>
<dbReference type="GO" id="GO:0140359">
    <property type="term" value="F:ABC-type transporter activity"/>
    <property type="evidence" value="ECO:0007669"/>
    <property type="project" value="InterPro"/>
</dbReference>
<evidence type="ECO:0000313" key="9">
    <source>
        <dbReference type="Proteomes" id="UP000623129"/>
    </source>
</evidence>